<feature type="transmembrane region" description="Helical" evidence="6">
    <location>
        <begin position="33"/>
        <end position="61"/>
    </location>
</feature>
<sequence length="411" mass="46212">MTEFQISTTIKPPTPNSTAMSPQHLEDERMLRLFIYFLDGYVTLFIVLIGISFNTFCMLIFQRMNRGKFSLAQYYLVIFLACQTALLCNCFLIYSLPTILYGDTRIKGPYSYVILIAHAFSGPSYIAITWIVLALTVERCFALQKPFAYRAMAKASRVKRIIIGLLVAAFIFCIPRLFEYKIVTECESNPLDTSTDTVNSTTCFITTTSTELLQNRTYWNVYHIWLMLGFVTLLPSLVVLSLTLRISCFLRDIAKQRRSFGIQKSNGATGTNCSRHERESNVMLIMVVIKFALSDPLPMAESVIGAVAPEDSPAAAALLVSAANFLVVLCCSINFIMFFASGRHFRRECRRMVSFTKDEPLNSSVSNDTCSHRLSSSVMDGDVSAIRFTNVNSQASSESRFTTKRRSAQVN</sequence>
<dbReference type="SUPFAM" id="SSF81321">
    <property type="entry name" value="Family A G protein-coupled receptor-like"/>
    <property type="match status" value="1"/>
</dbReference>
<dbReference type="GO" id="GO:0004930">
    <property type="term" value="F:G protein-coupled receptor activity"/>
    <property type="evidence" value="ECO:0007669"/>
    <property type="project" value="InterPro"/>
</dbReference>
<evidence type="ECO:0000256" key="5">
    <source>
        <dbReference type="SAM" id="MobiDB-lite"/>
    </source>
</evidence>
<keyword evidence="8" id="KW-0675">Receptor</keyword>
<proteinExistence type="predicted"/>
<dbReference type="AlphaFoldDB" id="A0A0B2W199"/>
<evidence type="ECO:0000313" key="9">
    <source>
        <dbReference type="Proteomes" id="UP000031036"/>
    </source>
</evidence>
<dbReference type="Pfam" id="PF00001">
    <property type="entry name" value="7tm_1"/>
    <property type="match status" value="1"/>
</dbReference>
<dbReference type="InterPro" id="IPR052954">
    <property type="entry name" value="GPCR-Ligand_Int"/>
</dbReference>
<dbReference type="PANTHER" id="PTHR46641:SF14">
    <property type="entry name" value="G-PROTEIN COUPLED RECEPTORS FAMILY 1 PROFILE DOMAIN-CONTAINING PROTEIN"/>
    <property type="match status" value="1"/>
</dbReference>
<reference evidence="8 9" key="1">
    <citation type="submission" date="2014-11" db="EMBL/GenBank/DDBJ databases">
        <title>Genetic blueprint of the zoonotic pathogen Toxocara canis.</title>
        <authorList>
            <person name="Zhu X.-Q."/>
            <person name="Korhonen P.K."/>
            <person name="Cai H."/>
            <person name="Young N.D."/>
            <person name="Nejsum P."/>
            <person name="von Samson-Himmelstjerna G."/>
            <person name="Boag P.R."/>
            <person name="Tan P."/>
            <person name="Li Q."/>
            <person name="Min J."/>
            <person name="Yang Y."/>
            <person name="Wang X."/>
            <person name="Fang X."/>
            <person name="Hall R.S."/>
            <person name="Hofmann A."/>
            <person name="Sternberg P.W."/>
            <person name="Jex A.R."/>
            <person name="Gasser R.B."/>
        </authorList>
    </citation>
    <scope>NUCLEOTIDE SEQUENCE [LARGE SCALE GENOMIC DNA]</scope>
    <source>
        <strain evidence="8">PN_DK_2014</strain>
    </source>
</reference>
<organism evidence="8 9">
    <name type="scientific">Toxocara canis</name>
    <name type="common">Canine roundworm</name>
    <dbReference type="NCBI Taxonomy" id="6265"/>
    <lineage>
        <taxon>Eukaryota</taxon>
        <taxon>Metazoa</taxon>
        <taxon>Ecdysozoa</taxon>
        <taxon>Nematoda</taxon>
        <taxon>Chromadorea</taxon>
        <taxon>Rhabditida</taxon>
        <taxon>Spirurina</taxon>
        <taxon>Ascaridomorpha</taxon>
        <taxon>Ascaridoidea</taxon>
        <taxon>Toxocaridae</taxon>
        <taxon>Toxocara</taxon>
    </lineage>
</organism>
<feature type="region of interest" description="Disordered" evidence="5">
    <location>
        <begin position="1"/>
        <end position="21"/>
    </location>
</feature>
<dbReference type="EMBL" id="JPKZ01000504">
    <property type="protein sequence ID" value="KHN86955.1"/>
    <property type="molecule type" value="Genomic_DNA"/>
</dbReference>
<evidence type="ECO:0000256" key="1">
    <source>
        <dbReference type="ARBA" id="ARBA00004370"/>
    </source>
</evidence>
<feature type="transmembrane region" description="Helical" evidence="6">
    <location>
        <begin position="314"/>
        <end position="340"/>
    </location>
</feature>
<keyword evidence="2 6" id="KW-0812">Transmembrane</keyword>
<dbReference type="STRING" id="6265.A0A0B2W199"/>
<dbReference type="InterPro" id="IPR017452">
    <property type="entry name" value="GPCR_Rhodpsn_7TM"/>
</dbReference>
<dbReference type="OrthoDB" id="10011262at2759"/>
<feature type="transmembrane region" description="Helical" evidence="6">
    <location>
        <begin position="158"/>
        <end position="178"/>
    </location>
</feature>
<evidence type="ECO:0000256" key="4">
    <source>
        <dbReference type="ARBA" id="ARBA00023136"/>
    </source>
</evidence>
<keyword evidence="4 6" id="KW-0472">Membrane</keyword>
<dbReference type="PANTHER" id="PTHR46641">
    <property type="entry name" value="FMRFAMIDE RECEPTOR-RELATED"/>
    <property type="match status" value="1"/>
</dbReference>
<comment type="subcellular location">
    <subcellularLocation>
        <location evidence="1">Membrane</location>
    </subcellularLocation>
</comment>
<dbReference type="GO" id="GO:0016020">
    <property type="term" value="C:membrane"/>
    <property type="evidence" value="ECO:0007669"/>
    <property type="project" value="UniProtKB-SubCell"/>
</dbReference>
<feature type="transmembrane region" description="Helical" evidence="6">
    <location>
        <begin position="73"/>
        <end position="94"/>
    </location>
</feature>
<keyword evidence="9" id="KW-1185">Reference proteome</keyword>
<dbReference type="InterPro" id="IPR000276">
    <property type="entry name" value="GPCR_Rhodpsn"/>
</dbReference>
<evidence type="ECO:0000259" key="7">
    <source>
        <dbReference type="PROSITE" id="PS50262"/>
    </source>
</evidence>
<evidence type="ECO:0000256" key="2">
    <source>
        <dbReference type="ARBA" id="ARBA00022692"/>
    </source>
</evidence>
<gene>
    <name evidence="8" type="primary">FR</name>
    <name evidence="8" type="ORF">Tcan_02826</name>
</gene>
<feature type="transmembrane region" description="Helical" evidence="6">
    <location>
        <begin position="114"/>
        <end position="137"/>
    </location>
</feature>
<name>A0A0B2W199_TOXCA</name>
<feature type="transmembrane region" description="Helical" evidence="6">
    <location>
        <begin position="284"/>
        <end position="308"/>
    </location>
</feature>
<protein>
    <submittedName>
        <fullName evidence="8">FMRFamide receptor</fullName>
    </submittedName>
</protein>
<dbReference type="PROSITE" id="PS50262">
    <property type="entry name" value="G_PROTEIN_RECEP_F1_2"/>
    <property type="match status" value="1"/>
</dbReference>
<keyword evidence="3 6" id="KW-1133">Transmembrane helix</keyword>
<dbReference type="Proteomes" id="UP000031036">
    <property type="component" value="Unassembled WGS sequence"/>
</dbReference>
<feature type="domain" description="G-protein coupled receptors family 1 profile" evidence="7">
    <location>
        <begin position="53"/>
        <end position="338"/>
    </location>
</feature>
<evidence type="ECO:0000313" key="8">
    <source>
        <dbReference type="EMBL" id="KHN86955.1"/>
    </source>
</evidence>
<comment type="caution">
    <text evidence="8">The sequence shown here is derived from an EMBL/GenBank/DDBJ whole genome shotgun (WGS) entry which is preliminary data.</text>
</comment>
<evidence type="ECO:0000256" key="3">
    <source>
        <dbReference type="ARBA" id="ARBA00022989"/>
    </source>
</evidence>
<dbReference type="Gene3D" id="1.20.1070.10">
    <property type="entry name" value="Rhodopsin 7-helix transmembrane proteins"/>
    <property type="match status" value="1"/>
</dbReference>
<accession>A0A0B2W199</accession>
<feature type="transmembrane region" description="Helical" evidence="6">
    <location>
        <begin position="222"/>
        <end position="248"/>
    </location>
</feature>
<evidence type="ECO:0000256" key="6">
    <source>
        <dbReference type="SAM" id="Phobius"/>
    </source>
</evidence>
<dbReference type="CDD" id="cd14978">
    <property type="entry name" value="7tmA_FMRFamide_R-like"/>
    <property type="match status" value="1"/>
</dbReference>